<dbReference type="Gene3D" id="2.30.30.140">
    <property type="match status" value="1"/>
</dbReference>
<organism evidence="20">
    <name type="scientific">Fonticula alba</name>
    <name type="common">Slime mold</name>
    <dbReference type="NCBI Taxonomy" id="691883"/>
    <lineage>
        <taxon>Eukaryota</taxon>
        <taxon>Rotosphaerida</taxon>
        <taxon>Fonticulaceae</taxon>
        <taxon>Fonticula</taxon>
    </lineage>
</organism>
<keyword evidence="12" id="KW-0539">Nucleus</keyword>
<dbReference type="GO" id="GO:0005634">
    <property type="term" value="C:nucleus"/>
    <property type="evidence" value="ECO:0007669"/>
    <property type="project" value="UniProtKB-SubCell"/>
</dbReference>
<feature type="region of interest" description="Disordered" evidence="18">
    <location>
        <begin position="106"/>
        <end position="136"/>
    </location>
</feature>
<name>A0A058Z7X7_FONAL</name>
<dbReference type="EMBL" id="KB932206">
    <property type="protein sequence ID" value="KCV69627.1"/>
    <property type="molecule type" value="Genomic_DNA"/>
</dbReference>
<proteinExistence type="inferred from homology"/>
<keyword evidence="4" id="KW-0808">Transferase</keyword>
<dbReference type="STRING" id="691883.A0A058Z7X7"/>
<feature type="region of interest" description="Disordered" evidence="18">
    <location>
        <begin position="1"/>
        <end position="23"/>
    </location>
</feature>
<evidence type="ECO:0000256" key="18">
    <source>
        <dbReference type="SAM" id="MobiDB-lite"/>
    </source>
</evidence>
<comment type="similarity">
    <text evidence="2">Belongs to the MYST (SAS/MOZ) family.</text>
</comment>
<dbReference type="GO" id="GO:0000785">
    <property type="term" value="C:chromatin"/>
    <property type="evidence" value="ECO:0007669"/>
    <property type="project" value="TreeGrafter"/>
</dbReference>
<dbReference type="OrthoDB" id="787137at2759"/>
<protein>
    <recommendedName>
        <fullName evidence="3">histone acetyltransferase</fullName>
        <ecNumber evidence="3">2.3.1.48</ecNumber>
    </recommendedName>
</protein>
<reference evidence="20" key="1">
    <citation type="submission" date="2013-04" db="EMBL/GenBank/DDBJ databases">
        <title>The Genome Sequence of Fonticula alba ATCC 38817.</title>
        <authorList>
            <consortium name="The Broad Institute Genomics Platform"/>
            <person name="Russ C."/>
            <person name="Cuomo C."/>
            <person name="Burger G."/>
            <person name="Gray M.W."/>
            <person name="Holland P.W.H."/>
            <person name="King N."/>
            <person name="Lang F.B.F."/>
            <person name="Roger A.J."/>
            <person name="Ruiz-Trillo I."/>
            <person name="Brown M."/>
            <person name="Walker B."/>
            <person name="Young S."/>
            <person name="Zeng Q."/>
            <person name="Gargeya S."/>
            <person name="Fitzgerald M."/>
            <person name="Haas B."/>
            <person name="Abouelleil A."/>
            <person name="Allen A.W."/>
            <person name="Alvarado L."/>
            <person name="Arachchi H.M."/>
            <person name="Berlin A.M."/>
            <person name="Chapman S.B."/>
            <person name="Gainer-Dewar J."/>
            <person name="Goldberg J."/>
            <person name="Griggs A."/>
            <person name="Gujja S."/>
            <person name="Hansen M."/>
            <person name="Howarth C."/>
            <person name="Imamovic A."/>
            <person name="Ireland A."/>
            <person name="Larimer J."/>
            <person name="McCowan C."/>
            <person name="Murphy C."/>
            <person name="Pearson M."/>
            <person name="Poon T.W."/>
            <person name="Priest M."/>
            <person name="Roberts A."/>
            <person name="Saif S."/>
            <person name="Shea T."/>
            <person name="Sisk P."/>
            <person name="Sykes S."/>
            <person name="Wortman J."/>
            <person name="Nusbaum C."/>
            <person name="Birren B."/>
        </authorList>
    </citation>
    <scope>NUCLEOTIDE SEQUENCE [LARGE SCALE GENOMIC DNA]</scope>
    <source>
        <strain evidence="20">ATCC 38817</strain>
    </source>
</reference>
<keyword evidence="8" id="KW-0805">Transcription regulation</keyword>
<dbReference type="GeneID" id="20528771"/>
<feature type="active site" description="Proton donor/acceptor" evidence="17">
    <location>
        <position position="386"/>
    </location>
</feature>
<dbReference type="InterPro" id="IPR040706">
    <property type="entry name" value="Zf-MYST"/>
</dbReference>
<dbReference type="SUPFAM" id="SSF55729">
    <property type="entry name" value="Acyl-CoA N-acyltransferases (Nat)"/>
    <property type="match status" value="1"/>
</dbReference>
<dbReference type="GO" id="GO:0003682">
    <property type="term" value="F:chromatin binding"/>
    <property type="evidence" value="ECO:0007669"/>
    <property type="project" value="TreeGrafter"/>
</dbReference>
<dbReference type="Proteomes" id="UP000030693">
    <property type="component" value="Unassembled WGS sequence"/>
</dbReference>
<dbReference type="InterPro" id="IPR002717">
    <property type="entry name" value="HAT_MYST-type"/>
</dbReference>
<keyword evidence="10" id="KW-0804">Transcription</keyword>
<evidence type="ECO:0000256" key="12">
    <source>
        <dbReference type="ARBA" id="ARBA00023242"/>
    </source>
</evidence>
<dbReference type="Gene3D" id="1.10.10.10">
    <property type="entry name" value="Winged helix-like DNA-binding domain superfamily/Winged helix DNA-binding domain"/>
    <property type="match status" value="1"/>
</dbReference>
<evidence type="ECO:0000256" key="13">
    <source>
        <dbReference type="ARBA" id="ARBA00047557"/>
    </source>
</evidence>
<dbReference type="GO" id="GO:0003712">
    <property type="term" value="F:transcription coregulator activity"/>
    <property type="evidence" value="ECO:0007669"/>
    <property type="project" value="TreeGrafter"/>
</dbReference>
<dbReference type="InterPro" id="IPR016197">
    <property type="entry name" value="Chromo-like_dom_sf"/>
</dbReference>
<comment type="catalytic activity">
    <reaction evidence="16">
        <text>L-lysyl-[histone] + acetyl-CoA = N(6)-acetyl-L-lysyl-[histone] + CoA + H(+)</text>
        <dbReference type="Rhea" id="RHEA:21992"/>
        <dbReference type="Rhea" id="RHEA-COMP:9845"/>
        <dbReference type="Rhea" id="RHEA-COMP:11338"/>
        <dbReference type="ChEBI" id="CHEBI:15378"/>
        <dbReference type="ChEBI" id="CHEBI:29969"/>
        <dbReference type="ChEBI" id="CHEBI:57287"/>
        <dbReference type="ChEBI" id="CHEBI:57288"/>
        <dbReference type="ChEBI" id="CHEBI:61930"/>
        <dbReference type="EC" id="2.3.1.48"/>
    </reaction>
    <physiologicalReaction direction="left-to-right" evidence="16">
        <dbReference type="Rhea" id="RHEA:21993"/>
    </physiologicalReaction>
</comment>
<evidence type="ECO:0000256" key="11">
    <source>
        <dbReference type="ARBA" id="ARBA00023204"/>
    </source>
</evidence>
<dbReference type="PROSITE" id="PS51726">
    <property type="entry name" value="MYST_HAT"/>
    <property type="match status" value="1"/>
</dbReference>
<keyword evidence="11" id="KW-0234">DNA repair</keyword>
<accession>A0A058Z7X7</accession>
<keyword evidence="6" id="KW-0156">Chromatin regulator</keyword>
<dbReference type="Pfam" id="PF17772">
    <property type="entry name" value="zf-MYST"/>
    <property type="match status" value="1"/>
</dbReference>
<evidence type="ECO:0000256" key="14">
    <source>
        <dbReference type="ARBA" id="ARBA00047752"/>
    </source>
</evidence>
<dbReference type="InterPro" id="IPR036388">
    <property type="entry name" value="WH-like_DNA-bd_sf"/>
</dbReference>
<dbReference type="Pfam" id="PF11717">
    <property type="entry name" value="Tudor-knot"/>
    <property type="match status" value="1"/>
</dbReference>
<dbReference type="SUPFAM" id="SSF54160">
    <property type="entry name" value="Chromo domain-like"/>
    <property type="match status" value="1"/>
</dbReference>
<dbReference type="GO" id="GO:0106226">
    <property type="term" value="F:peptide 2-hydroxyisobutyryltransferase activity"/>
    <property type="evidence" value="ECO:0007669"/>
    <property type="project" value="RHEA"/>
</dbReference>
<evidence type="ECO:0000259" key="19">
    <source>
        <dbReference type="PROSITE" id="PS51726"/>
    </source>
</evidence>
<dbReference type="InterPro" id="IPR050603">
    <property type="entry name" value="MYST_HAT"/>
</dbReference>
<evidence type="ECO:0000256" key="15">
    <source>
        <dbReference type="ARBA" id="ARBA00047787"/>
    </source>
</evidence>
<dbReference type="GO" id="GO:0006281">
    <property type="term" value="P:DNA repair"/>
    <property type="evidence" value="ECO:0007669"/>
    <property type="project" value="UniProtKB-KW"/>
</dbReference>
<keyword evidence="5" id="KW-0227">DNA damage</keyword>
<dbReference type="FunFam" id="3.40.630.30:FF:000002">
    <property type="entry name" value="Histone acetyltransferase"/>
    <property type="match status" value="1"/>
</dbReference>
<dbReference type="CDD" id="cd04301">
    <property type="entry name" value="NAT_SF"/>
    <property type="match status" value="1"/>
</dbReference>
<evidence type="ECO:0000256" key="2">
    <source>
        <dbReference type="ARBA" id="ARBA00010107"/>
    </source>
</evidence>
<dbReference type="Gene3D" id="3.30.60.60">
    <property type="entry name" value="N-acetyl transferase-like"/>
    <property type="match status" value="1"/>
</dbReference>
<comment type="catalytic activity">
    <reaction evidence="15">
        <text>L-lysyl-[protein] + acetyl-CoA = N(6)-acetyl-L-lysyl-[protein] + CoA + H(+)</text>
        <dbReference type="Rhea" id="RHEA:45948"/>
        <dbReference type="Rhea" id="RHEA-COMP:9752"/>
        <dbReference type="Rhea" id="RHEA-COMP:10731"/>
        <dbReference type="ChEBI" id="CHEBI:15378"/>
        <dbReference type="ChEBI" id="CHEBI:29969"/>
        <dbReference type="ChEBI" id="CHEBI:57287"/>
        <dbReference type="ChEBI" id="CHEBI:57288"/>
        <dbReference type="ChEBI" id="CHEBI:61930"/>
    </reaction>
    <physiologicalReaction direction="left-to-right" evidence="15">
        <dbReference type="Rhea" id="RHEA:45949"/>
    </physiologicalReaction>
</comment>
<evidence type="ECO:0000256" key="3">
    <source>
        <dbReference type="ARBA" id="ARBA00013184"/>
    </source>
</evidence>
<dbReference type="Pfam" id="PF01853">
    <property type="entry name" value="MOZ_SAS"/>
    <property type="match status" value="1"/>
</dbReference>
<comment type="catalytic activity">
    <reaction evidence="13">
        <text>2-hydroxyisobutanoyl-CoA + L-lysyl-[protein] = N(6)-(2-hydroxyisobutanoyl)-L-lysyl-[protein] + CoA + H(+)</text>
        <dbReference type="Rhea" id="RHEA:24180"/>
        <dbReference type="Rhea" id="RHEA-COMP:9752"/>
        <dbReference type="Rhea" id="RHEA-COMP:15921"/>
        <dbReference type="ChEBI" id="CHEBI:15378"/>
        <dbReference type="ChEBI" id="CHEBI:29969"/>
        <dbReference type="ChEBI" id="CHEBI:57287"/>
        <dbReference type="ChEBI" id="CHEBI:131780"/>
        <dbReference type="ChEBI" id="CHEBI:144968"/>
    </reaction>
    <physiologicalReaction direction="left-to-right" evidence="13">
        <dbReference type="Rhea" id="RHEA:24181"/>
    </physiologicalReaction>
</comment>
<evidence type="ECO:0000256" key="5">
    <source>
        <dbReference type="ARBA" id="ARBA00022763"/>
    </source>
</evidence>
<sequence>MPSPSKAQSPASATGPAAPATNEPPAAVLFRQTGILTVGTKLPVLKRSANLKQPGIILGMRPPNNKQPRMYYVHFVDFNKRLDEWVPEDLCDTSDPGQIVWPKEKTADPAATVASRKRKFDKITPQQSAGPDTPQVEAGAGLKIVSSPDLLGLPDASHEVLSPSLVEAAASSSLAASAPGETGANLTLEQDLRRLRAGGSLTQRTDEVSRMKNIDAIQLGRHVVETWYFSPYPFPMVQQSSMIYICEFCLTYRATEAEFIRHRAKCQVRGPPGAEICRDGPLSFHEVDGRKQKTYCRNLCLLSKLFLDHKTLHHDVDPFLFYVMTITDESGSHLVGYFSKEKDSAQDYNLACILTLPQYQRRGYGKLLIAFSYELSKKEGKVGSPEKPLSDLGLLSYRQYWFEVIMAILIDHQDEISIDELASRTAIRPEDVLHTLAAMRLLRYHRGTHIICLTPRHKADFDRAIAKQKRIIQADLLRWVPPVLSSASRYL</sequence>
<dbReference type="FunFam" id="3.30.60.60:FF:000001">
    <property type="entry name" value="Histone acetyltransferase"/>
    <property type="match status" value="1"/>
</dbReference>
<evidence type="ECO:0000256" key="7">
    <source>
        <dbReference type="ARBA" id="ARBA00022990"/>
    </source>
</evidence>
<comment type="catalytic activity">
    <reaction evidence="14">
        <text>(2E)-butenoyl-CoA + L-lysyl-[protein] = N(6)-(2E)-butenoyl-L-lysyl-[protein] + CoA + H(+)</text>
        <dbReference type="Rhea" id="RHEA:53908"/>
        <dbReference type="Rhea" id="RHEA-COMP:9752"/>
        <dbReference type="Rhea" id="RHEA-COMP:13707"/>
        <dbReference type="ChEBI" id="CHEBI:15378"/>
        <dbReference type="ChEBI" id="CHEBI:29969"/>
        <dbReference type="ChEBI" id="CHEBI:57287"/>
        <dbReference type="ChEBI" id="CHEBI:57332"/>
        <dbReference type="ChEBI" id="CHEBI:137954"/>
    </reaction>
    <physiologicalReaction direction="left-to-right" evidence="14">
        <dbReference type="Rhea" id="RHEA:53909"/>
    </physiologicalReaction>
</comment>
<dbReference type="eggNOG" id="KOG2747">
    <property type="taxonomic scope" value="Eukaryota"/>
</dbReference>
<evidence type="ECO:0000256" key="8">
    <source>
        <dbReference type="ARBA" id="ARBA00023015"/>
    </source>
</evidence>
<evidence type="ECO:0000256" key="1">
    <source>
        <dbReference type="ARBA" id="ARBA00004123"/>
    </source>
</evidence>
<dbReference type="InterPro" id="IPR025995">
    <property type="entry name" value="Tudor-knot"/>
</dbReference>
<evidence type="ECO:0000256" key="9">
    <source>
        <dbReference type="ARBA" id="ARBA00023159"/>
    </source>
</evidence>
<dbReference type="GO" id="GO:0140064">
    <property type="term" value="F:peptide crotonyltransferase activity"/>
    <property type="evidence" value="ECO:0007669"/>
    <property type="project" value="RHEA"/>
</dbReference>
<keyword evidence="7" id="KW-0007">Acetylation</keyword>
<evidence type="ECO:0000256" key="16">
    <source>
        <dbReference type="ARBA" id="ARBA00048940"/>
    </source>
</evidence>
<keyword evidence="9" id="KW-0010">Activator</keyword>
<dbReference type="SMART" id="SM00298">
    <property type="entry name" value="CHROMO"/>
    <property type="match status" value="1"/>
</dbReference>
<dbReference type="InterPro" id="IPR016181">
    <property type="entry name" value="Acyl_CoA_acyltransferase"/>
</dbReference>
<keyword evidence="21" id="KW-1185">Reference proteome</keyword>
<evidence type="ECO:0000256" key="10">
    <source>
        <dbReference type="ARBA" id="ARBA00023163"/>
    </source>
</evidence>
<evidence type="ECO:0000256" key="6">
    <source>
        <dbReference type="ARBA" id="ARBA00022853"/>
    </source>
</evidence>
<dbReference type="EC" id="2.3.1.48" evidence="3"/>
<dbReference type="PANTHER" id="PTHR10615:SF218">
    <property type="entry name" value="HISTONE ACETYLTRANSFERASE ESA1"/>
    <property type="match status" value="1"/>
</dbReference>
<gene>
    <name evidence="20" type="ORF">H696_04046</name>
</gene>
<evidence type="ECO:0000313" key="21">
    <source>
        <dbReference type="Proteomes" id="UP000030693"/>
    </source>
</evidence>
<feature type="domain" description="MYST-type HAT" evidence="19">
    <location>
        <begin position="209"/>
        <end position="481"/>
    </location>
</feature>
<dbReference type="InterPro" id="IPR000953">
    <property type="entry name" value="Chromo/chromo_shadow_dom"/>
</dbReference>
<evidence type="ECO:0000256" key="4">
    <source>
        <dbReference type="ARBA" id="ARBA00022679"/>
    </source>
</evidence>
<dbReference type="GO" id="GO:0006357">
    <property type="term" value="P:regulation of transcription by RNA polymerase II"/>
    <property type="evidence" value="ECO:0007669"/>
    <property type="project" value="TreeGrafter"/>
</dbReference>
<dbReference type="RefSeq" id="XP_009496192.1">
    <property type="nucleotide sequence ID" value="XM_009497917.1"/>
</dbReference>
<dbReference type="Gene3D" id="3.40.630.30">
    <property type="match status" value="1"/>
</dbReference>
<dbReference type="GO" id="GO:0004402">
    <property type="term" value="F:histone acetyltransferase activity"/>
    <property type="evidence" value="ECO:0007669"/>
    <property type="project" value="InterPro"/>
</dbReference>
<dbReference type="FunFam" id="1.10.10.10:FF:000022">
    <property type="entry name" value="Histone acetyltransferase"/>
    <property type="match status" value="1"/>
</dbReference>
<dbReference type="AlphaFoldDB" id="A0A058Z7X7"/>
<comment type="subcellular location">
    <subcellularLocation>
        <location evidence="1">Nucleus</location>
    </subcellularLocation>
</comment>
<evidence type="ECO:0000256" key="17">
    <source>
        <dbReference type="PIRSR" id="PIRSR602717-51"/>
    </source>
</evidence>
<evidence type="ECO:0000313" key="20">
    <source>
        <dbReference type="EMBL" id="KCV69627.1"/>
    </source>
</evidence>
<dbReference type="PANTHER" id="PTHR10615">
    <property type="entry name" value="HISTONE ACETYLTRANSFERASE"/>
    <property type="match status" value="1"/>
</dbReference>